<evidence type="ECO:0000256" key="7">
    <source>
        <dbReference type="ARBA" id="ARBA00023136"/>
    </source>
</evidence>
<dbReference type="OrthoDB" id="692957at2759"/>
<evidence type="ECO:0000313" key="10">
    <source>
        <dbReference type="EMBL" id="KAF8704977.1"/>
    </source>
</evidence>
<reference evidence="10" key="1">
    <citation type="submission" date="2020-07" db="EMBL/GenBank/DDBJ databases">
        <title>Genome sequence and genetic diversity analysis of an under-domesticated orphan crop, white fonio (Digitaria exilis).</title>
        <authorList>
            <person name="Bennetzen J.L."/>
            <person name="Chen S."/>
            <person name="Ma X."/>
            <person name="Wang X."/>
            <person name="Yssel A.E.J."/>
            <person name="Chaluvadi S.R."/>
            <person name="Johnson M."/>
            <person name="Gangashetty P."/>
            <person name="Hamidou F."/>
            <person name="Sanogo M.D."/>
            <person name="Zwaenepoel A."/>
            <person name="Wallace J."/>
            <person name="Van De Peer Y."/>
            <person name="Van Deynze A."/>
        </authorList>
    </citation>
    <scope>NUCLEOTIDE SEQUENCE</scope>
    <source>
        <tissue evidence="10">Leaves</tissue>
    </source>
</reference>
<dbReference type="InterPro" id="IPR032675">
    <property type="entry name" value="LRR_dom_sf"/>
</dbReference>
<evidence type="ECO:0000313" key="11">
    <source>
        <dbReference type="Proteomes" id="UP000636709"/>
    </source>
</evidence>
<keyword evidence="4 8" id="KW-0732">Signal</keyword>
<evidence type="ECO:0000256" key="8">
    <source>
        <dbReference type="SAM" id="SignalP"/>
    </source>
</evidence>
<evidence type="ECO:0000256" key="3">
    <source>
        <dbReference type="ARBA" id="ARBA00022692"/>
    </source>
</evidence>
<keyword evidence="3" id="KW-0812">Transmembrane</keyword>
<dbReference type="Pfam" id="PF08263">
    <property type="entry name" value="LRRNT_2"/>
    <property type="match status" value="1"/>
</dbReference>
<keyword evidence="5" id="KW-0677">Repeat</keyword>
<dbReference type="AlphaFoldDB" id="A0A835BRD3"/>
<dbReference type="PANTHER" id="PTHR48060:SF21">
    <property type="entry name" value="L DOMAIN-LIKE PROTEIN"/>
    <property type="match status" value="1"/>
</dbReference>
<keyword evidence="7" id="KW-0472">Membrane</keyword>
<evidence type="ECO:0000256" key="2">
    <source>
        <dbReference type="ARBA" id="ARBA00022614"/>
    </source>
</evidence>
<dbReference type="Pfam" id="PF00560">
    <property type="entry name" value="LRR_1"/>
    <property type="match status" value="2"/>
</dbReference>
<protein>
    <recommendedName>
        <fullName evidence="9">Leucine-rich repeat-containing N-terminal plant-type domain-containing protein</fullName>
    </recommendedName>
</protein>
<dbReference type="EMBL" id="JACEFO010001770">
    <property type="protein sequence ID" value="KAF8704977.1"/>
    <property type="molecule type" value="Genomic_DNA"/>
</dbReference>
<comment type="subcellular location">
    <subcellularLocation>
        <location evidence="1">Membrane</location>
        <topology evidence="1">Single-pass membrane protein</topology>
    </subcellularLocation>
</comment>
<evidence type="ECO:0000259" key="9">
    <source>
        <dbReference type="Pfam" id="PF08263"/>
    </source>
</evidence>
<accession>A0A835BRD3</accession>
<evidence type="ECO:0000256" key="4">
    <source>
        <dbReference type="ARBA" id="ARBA00022729"/>
    </source>
</evidence>
<dbReference type="InterPro" id="IPR053211">
    <property type="entry name" value="DNA_repair-toleration"/>
</dbReference>
<dbReference type="SUPFAM" id="SSF52058">
    <property type="entry name" value="L domain-like"/>
    <property type="match status" value="1"/>
</dbReference>
<dbReference type="GO" id="GO:0016020">
    <property type="term" value="C:membrane"/>
    <property type="evidence" value="ECO:0007669"/>
    <property type="project" value="UniProtKB-SubCell"/>
</dbReference>
<comment type="caution">
    <text evidence="10">The sequence shown here is derived from an EMBL/GenBank/DDBJ whole genome shotgun (WGS) entry which is preliminary data.</text>
</comment>
<name>A0A835BRD3_9POAL</name>
<dbReference type="PANTHER" id="PTHR48060">
    <property type="entry name" value="DNA DAMAGE-REPAIR/TOLERATION PROTEIN DRT100"/>
    <property type="match status" value="1"/>
</dbReference>
<proteinExistence type="predicted"/>
<dbReference type="Proteomes" id="UP000636709">
    <property type="component" value="Unassembled WGS sequence"/>
</dbReference>
<feature type="signal peptide" evidence="8">
    <location>
        <begin position="1"/>
        <end position="25"/>
    </location>
</feature>
<dbReference type="InterPro" id="IPR001611">
    <property type="entry name" value="Leu-rich_rpt"/>
</dbReference>
<gene>
    <name evidence="10" type="ORF">HU200_031224</name>
</gene>
<organism evidence="10 11">
    <name type="scientific">Digitaria exilis</name>
    <dbReference type="NCBI Taxonomy" id="1010633"/>
    <lineage>
        <taxon>Eukaryota</taxon>
        <taxon>Viridiplantae</taxon>
        <taxon>Streptophyta</taxon>
        <taxon>Embryophyta</taxon>
        <taxon>Tracheophyta</taxon>
        <taxon>Spermatophyta</taxon>
        <taxon>Magnoliopsida</taxon>
        <taxon>Liliopsida</taxon>
        <taxon>Poales</taxon>
        <taxon>Poaceae</taxon>
        <taxon>PACMAD clade</taxon>
        <taxon>Panicoideae</taxon>
        <taxon>Panicodae</taxon>
        <taxon>Paniceae</taxon>
        <taxon>Anthephorinae</taxon>
        <taxon>Digitaria</taxon>
    </lineage>
</organism>
<keyword evidence="11" id="KW-1185">Reference proteome</keyword>
<evidence type="ECO:0000256" key="1">
    <source>
        <dbReference type="ARBA" id="ARBA00004167"/>
    </source>
</evidence>
<feature type="chain" id="PRO_5032436105" description="Leucine-rich repeat-containing N-terminal plant-type domain-containing protein" evidence="8">
    <location>
        <begin position="26"/>
        <end position="157"/>
    </location>
</feature>
<feature type="domain" description="Leucine-rich repeat-containing N-terminal plant-type" evidence="9">
    <location>
        <begin position="29"/>
        <end position="74"/>
    </location>
</feature>
<evidence type="ECO:0000256" key="5">
    <source>
        <dbReference type="ARBA" id="ARBA00022737"/>
    </source>
</evidence>
<sequence length="157" mass="16490">MAVRWAGRWLLPLLLLLLSSSLSLSATPANDEAALLAFKTAAIRCGVGDPLASWNTSAAAGDGASYCSWEGVRCEGSGRHRRVVALSLYSYGLPGTLSPAIGNLTFLQVLNLSSNWFHGTIPAGVGRLVRLKTLDLSYNAFSGTLPANLSSVSACFC</sequence>
<dbReference type="InterPro" id="IPR013210">
    <property type="entry name" value="LRR_N_plant-typ"/>
</dbReference>
<dbReference type="Gene3D" id="3.80.10.10">
    <property type="entry name" value="Ribonuclease Inhibitor"/>
    <property type="match status" value="1"/>
</dbReference>
<dbReference type="FunFam" id="3.80.10.10:FF:000129">
    <property type="entry name" value="Leucine-rich repeat receptor-like kinase"/>
    <property type="match status" value="1"/>
</dbReference>
<keyword evidence="6" id="KW-1133">Transmembrane helix</keyword>
<evidence type="ECO:0000256" key="6">
    <source>
        <dbReference type="ARBA" id="ARBA00022989"/>
    </source>
</evidence>
<keyword evidence="2" id="KW-0433">Leucine-rich repeat</keyword>